<evidence type="ECO:0000256" key="9">
    <source>
        <dbReference type="ARBA" id="ARBA00023273"/>
    </source>
</evidence>
<evidence type="ECO:0000256" key="7">
    <source>
        <dbReference type="ARBA" id="ARBA00023069"/>
    </source>
</evidence>
<feature type="domain" description="IF140/IFT172/WDR19 TPR" evidence="13">
    <location>
        <begin position="828"/>
        <end position="1062"/>
    </location>
</feature>
<dbReference type="SMART" id="SM00320">
    <property type="entry name" value="WD40"/>
    <property type="match status" value="6"/>
</dbReference>
<dbReference type="Pfam" id="PF23389">
    <property type="entry name" value="Beta-prop_WDR19_1st"/>
    <property type="match status" value="1"/>
</dbReference>
<comment type="subcellular location">
    <subcellularLocation>
        <location evidence="1">Cytoplasm</location>
        <location evidence="1">Cytoskeleton</location>
        <location evidence="1">Cilium basal body</location>
    </subcellularLocation>
</comment>
<evidence type="ECO:0000256" key="2">
    <source>
        <dbReference type="ARBA" id="ARBA00022490"/>
    </source>
</evidence>
<evidence type="ECO:0000313" key="14">
    <source>
        <dbReference type="EMBL" id="CAH1113572.1"/>
    </source>
</evidence>
<dbReference type="Pfam" id="PF15911">
    <property type="entry name" value="Beta-prop_WDR19_2nd"/>
    <property type="match status" value="1"/>
</dbReference>
<evidence type="ECO:0000256" key="5">
    <source>
        <dbReference type="ARBA" id="ARBA00022794"/>
    </source>
</evidence>
<dbReference type="GO" id="GO:0060271">
    <property type="term" value="P:cilium assembly"/>
    <property type="evidence" value="ECO:0007669"/>
    <property type="project" value="TreeGrafter"/>
</dbReference>
<dbReference type="InterPro" id="IPR001680">
    <property type="entry name" value="WD40_rpt"/>
</dbReference>
<keyword evidence="4" id="KW-0677">Repeat</keyword>
<evidence type="ECO:0000259" key="11">
    <source>
        <dbReference type="Pfam" id="PF23145"/>
    </source>
</evidence>
<evidence type="ECO:0000313" key="15">
    <source>
        <dbReference type="Proteomes" id="UP001153636"/>
    </source>
</evidence>
<evidence type="ECO:0000256" key="3">
    <source>
        <dbReference type="ARBA" id="ARBA00022574"/>
    </source>
</evidence>
<evidence type="ECO:0008006" key="16">
    <source>
        <dbReference type="Google" id="ProtNLM"/>
    </source>
</evidence>
<gene>
    <name evidence="14" type="ORF">PSYICH_LOCUS13020</name>
</gene>
<evidence type="ECO:0000256" key="1">
    <source>
        <dbReference type="ARBA" id="ARBA00004120"/>
    </source>
</evidence>
<feature type="domain" description="WDR19 WD40 repeat" evidence="10">
    <location>
        <begin position="360"/>
        <end position="643"/>
    </location>
</feature>
<dbReference type="SUPFAM" id="SSF69322">
    <property type="entry name" value="Tricorn protease domain 2"/>
    <property type="match status" value="1"/>
</dbReference>
<dbReference type="SUPFAM" id="SSF48452">
    <property type="entry name" value="TPR-like"/>
    <property type="match status" value="2"/>
</dbReference>
<evidence type="ECO:0000259" key="13">
    <source>
        <dbReference type="Pfam" id="PF24762"/>
    </source>
</evidence>
<dbReference type="Pfam" id="PF24762">
    <property type="entry name" value="TPR_IF140-IFT172"/>
    <property type="match status" value="1"/>
</dbReference>
<dbReference type="OrthoDB" id="10250638at2759"/>
<proteinExistence type="predicted"/>
<name>A0A9P0GJT7_9CUCU</name>
<feature type="domain" description="IFT121-like zinc finger" evidence="11">
    <location>
        <begin position="1298"/>
        <end position="1344"/>
    </location>
</feature>
<dbReference type="InterPro" id="IPR039468">
    <property type="entry name" value="WDR19_WD40_rpt"/>
</dbReference>
<keyword evidence="2" id="KW-0963">Cytoplasm</keyword>
<evidence type="ECO:0000256" key="4">
    <source>
        <dbReference type="ARBA" id="ARBA00022737"/>
    </source>
</evidence>
<feature type="domain" description="WDR19 first beta-propeller" evidence="12">
    <location>
        <begin position="20"/>
        <end position="340"/>
    </location>
</feature>
<keyword evidence="7" id="KW-0969">Cilium</keyword>
<reference evidence="14" key="1">
    <citation type="submission" date="2022-01" db="EMBL/GenBank/DDBJ databases">
        <authorList>
            <person name="King R."/>
        </authorList>
    </citation>
    <scope>NUCLEOTIDE SEQUENCE</scope>
</reference>
<dbReference type="Gene3D" id="1.25.40.470">
    <property type="match status" value="1"/>
</dbReference>
<dbReference type="FunFam" id="2.130.10.10:FF:000242">
    <property type="entry name" value="WD repeat domain 19, isoform CRA_a"/>
    <property type="match status" value="1"/>
</dbReference>
<dbReference type="InterPro" id="IPR011044">
    <property type="entry name" value="Quino_amine_DH_bsu"/>
</dbReference>
<keyword evidence="9" id="KW-0966">Cell projection</keyword>
<dbReference type="Proteomes" id="UP001153636">
    <property type="component" value="Chromosome 7"/>
</dbReference>
<dbReference type="Pfam" id="PF23145">
    <property type="entry name" value="Zf_2nd_IFT121"/>
    <property type="match status" value="1"/>
</dbReference>
<keyword evidence="15" id="KW-1185">Reference proteome</keyword>
<evidence type="ECO:0000259" key="12">
    <source>
        <dbReference type="Pfam" id="PF23389"/>
    </source>
</evidence>
<keyword evidence="6" id="KW-0802">TPR repeat</keyword>
<dbReference type="InterPro" id="IPR015943">
    <property type="entry name" value="WD40/YVTN_repeat-like_dom_sf"/>
</dbReference>
<dbReference type="Gene3D" id="2.130.10.10">
    <property type="entry name" value="YVTN repeat-like/Quinoprotein amine dehydrogenase"/>
    <property type="match status" value="1"/>
</dbReference>
<evidence type="ECO:0000256" key="8">
    <source>
        <dbReference type="ARBA" id="ARBA00023212"/>
    </source>
</evidence>
<dbReference type="InterPro" id="IPR056170">
    <property type="entry name" value="Znf_IFT121-like"/>
</dbReference>
<keyword evidence="3" id="KW-0853">WD repeat</keyword>
<evidence type="ECO:0000256" key="6">
    <source>
        <dbReference type="ARBA" id="ARBA00022803"/>
    </source>
</evidence>
<dbReference type="EMBL" id="OV651819">
    <property type="protein sequence ID" value="CAH1113572.1"/>
    <property type="molecule type" value="Genomic_DNA"/>
</dbReference>
<sequence length="1363" mass="153640">MATEKLLFRLEQPHGTGDIYITWQKGNGMYLATTGIDSVVNIFDRYGEIQERIKLPSLCTGFSWDSDGDLLAAISQSPQLILWDSNTTKKLTIEVGLKDSMTCLVWAKKIPMLAVGTIKGNVSIYNHNTSKKTPVIGKHTKRITCGAWNSENLLALGSDDKTVSISNSDGDTLRVINLRAEPSEIDFSQMKTDEREGAENTVSLLVGKKTLYLYNLLDPDNPIELAFQPHYGAIVKYKWFGDGYILLGFSGGYFIAISTHIKEVGQELFQIRNHKNSLCDIGISEIIGKAASCGDNSVKIHDLANLQETSSVLTLAQESGIDRISWSNDGQLLGVCTRGGSLNVYVSYMPILTSVCAPKIAVLSSLTEISLYNYTSDKSKLIATPVALEIEPSFVAVGQFHFAAGMNNNIWFYSLTKTQIGAPDVPLKLGERQYLGAITSVKLNQEYVSVLFEGRLQLQLLESGDAHQEEKDSISFPDETNDSVVITSHELTADFLIYASDMGSIVYFHVDEWSKALEYKHVIGVTDIYVDPAGTRLVFLDIKTKGYVFNAAVSEVLPIPNLPNKILGVIWDNNISDRNIFIVYDEHEIYTYVYVNRFTEGACVKMIGHTTLVSKQIPLLMYAGEITSATSGGQLTQFMLSTHDTAHVELNEKDQSVLETNYKKQLALHRFHSALETSRLLKSKEMLQKTAEDALMHLEIELAIQAYREIEAVAMVWSLESIVDIEDYKLLCGYIKMYLNDYDKAQEWFLASSYPEAALEMRRDLLQWDQALHLAKRMAPNDIAMISREYAQQLEFIGNYSEALRHYEKGLQQDLNAEHTFNCKAGIARSNLYCGNYRHGVSIAIELDNKQLLRECADILDKKKQYTDAAVLFEKCHQYEKAASNYIRMKNWTKVGELLPNINSTKTLLQYAKAKEGENKIEEAVWAYQKAKDYDSVIRLHLEHLNNPEIAVELVQETKSIEGAKMVAKFFMGLNDISSAIKFLVISKCTDEAFDLAKKYGKVLLYGDILLDIFTEDDIKPQDFVNVANYFEAEKNYLLAGKYWFHSRDYQKAMKFLLKSAKSNSKEKEALTIAIDVVAASNDTSLVNALIEFLLGETDGVPKDPKYLFRLYMAKKQFREASKSAVIIANEEQINGNYRNAHDILYAMCQELKQNGIKIPFEMYANLMLLHSYILVKLHVRRGEHLKAARMLMRVAINISKFPSHIVPILTSTVIECHRSGLKQVAYKYATTLMNPEYRKNIDPKYSKKIEAVIRKPARNKDGEIITDPVEDLTACPYCDNMLPETDTTCNSCKNNIPFCIVTGRHIITSDLTACPECDFPAVRSEFIRICDGKEINCPMCSGKVDARRLIKIENSKPYLNVE</sequence>
<keyword evidence="5" id="KW-0970">Cilium biogenesis/degradation</keyword>
<dbReference type="GO" id="GO:0035721">
    <property type="term" value="P:intraciliary retrograde transport"/>
    <property type="evidence" value="ECO:0007669"/>
    <property type="project" value="InterPro"/>
</dbReference>
<dbReference type="PANTHER" id="PTHR14920:SF0">
    <property type="entry name" value="WD REPEAT DOMAIN 19"/>
    <property type="match status" value="1"/>
</dbReference>
<dbReference type="InterPro" id="IPR056168">
    <property type="entry name" value="TPR_IF140/IFT172/WDR19"/>
</dbReference>
<dbReference type="PANTHER" id="PTHR14920">
    <property type="entry name" value="OSMOTIC AVOIDANCE ABNORMAL PROTEIN 1/WD REPEAT MEMBRANE PROTEIN"/>
    <property type="match status" value="1"/>
</dbReference>
<organism evidence="14 15">
    <name type="scientific">Psylliodes chrysocephalus</name>
    <dbReference type="NCBI Taxonomy" id="3402493"/>
    <lineage>
        <taxon>Eukaryota</taxon>
        <taxon>Metazoa</taxon>
        <taxon>Ecdysozoa</taxon>
        <taxon>Arthropoda</taxon>
        <taxon>Hexapoda</taxon>
        <taxon>Insecta</taxon>
        <taxon>Pterygota</taxon>
        <taxon>Neoptera</taxon>
        <taxon>Endopterygota</taxon>
        <taxon>Coleoptera</taxon>
        <taxon>Polyphaga</taxon>
        <taxon>Cucujiformia</taxon>
        <taxon>Chrysomeloidea</taxon>
        <taxon>Chrysomelidae</taxon>
        <taxon>Galerucinae</taxon>
        <taxon>Alticini</taxon>
        <taxon>Psylliodes</taxon>
    </lineage>
</organism>
<dbReference type="GO" id="GO:0008104">
    <property type="term" value="P:intracellular protein localization"/>
    <property type="evidence" value="ECO:0007669"/>
    <property type="project" value="UniProtKB-ARBA"/>
</dbReference>
<dbReference type="FunFam" id="1.25.40.470:FF:000009">
    <property type="entry name" value="WD repeat-containing protein 19 isoform X1"/>
    <property type="match status" value="1"/>
</dbReference>
<evidence type="ECO:0000259" key="10">
    <source>
        <dbReference type="Pfam" id="PF15911"/>
    </source>
</evidence>
<dbReference type="GO" id="GO:0005929">
    <property type="term" value="C:cilium"/>
    <property type="evidence" value="ECO:0007669"/>
    <property type="project" value="UniProtKB-ARBA"/>
</dbReference>
<dbReference type="InterPro" id="IPR011990">
    <property type="entry name" value="TPR-like_helical_dom_sf"/>
</dbReference>
<dbReference type="InterPro" id="IPR040379">
    <property type="entry name" value="WDR19/dyf-2"/>
</dbReference>
<protein>
    <recommendedName>
        <fullName evidence="16">WD repeat-containing protein 19</fullName>
    </recommendedName>
</protein>
<accession>A0A9P0GJT7</accession>
<keyword evidence="8" id="KW-0206">Cytoskeleton</keyword>
<dbReference type="SUPFAM" id="SSF50969">
    <property type="entry name" value="YVTN repeat-like/Quinoprotein amine dehydrogenase"/>
    <property type="match status" value="1"/>
</dbReference>
<dbReference type="InterPro" id="IPR057855">
    <property type="entry name" value="Beta-prop_WDR19_1st"/>
</dbReference>
<dbReference type="GO" id="GO:0030991">
    <property type="term" value="C:intraciliary transport particle A"/>
    <property type="evidence" value="ECO:0007669"/>
    <property type="project" value="TreeGrafter"/>
</dbReference>